<dbReference type="OrthoDB" id="7630456at2"/>
<dbReference type="InterPro" id="IPR021508">
    <property type="entry name" value="Gp17-like"/>
</dbReference>
<organism evidence="1 2">
    <name type="scientific">Cereibacter changlensis JA139</name>
    <dbReference type="NCBI Taxonomy" id="1188249"/>
    <lineage>
        <taxon>Bacteria</taxon>
        <taxon>Pseudomonadati</taxon>
        <taxon>Pseudomonadota</taxon>
        <taxon>Alphaproteobacteria</taxon>
        <taxon>Rhodobacterales</taxon>
        <taxon>Paracoccaceae</taxon>
        <taxon>Cereibacter</taxon>
    </lineage>
</organism>
<dbReference type="Proteomes" id="UP000241010">
    <property type="component" value="Unassembled WGS sequence"/>
</dbReference>
<evidence type="ECO:0000313" key="2">
    <source>
        <dbReference type="Proteomes" id="UP000241010"/>
    </source>
</evidence>
<comment type="caution">
    <text evidence="1">The sequence shown here is derived from an EMBL/GenBank/DDBJ whole genome shotgun (WGS) entry which is preliminary data.</text>
</comment>
<proteinExistence type="predicted"/>
<dbReference type="AlphaFoldDB" id="A0A2T4JPT0"/>
<sequence length="138" mass="14911">MLEPTLVLQTAVRAALIASPELLALVPADNVRTGPVRPDRMPCVILRGDQVQYLGRASGGQHVARVFLDVNVWALEDAGTARQIGAACLAALIDPPATDGALIVEWSKPSILWLRDPQPDRAYTHGVMQIEGVLQWKA</sequence>
<dbReference type="Gene3D" id="3.30.2000.30">
    <property type="match status" value="1"/>
</dbReference>
<protein>
    <submittedName>
        <fullName evidence="1">DUF3168 domain-containing protein</fullName>
    </submittedName>
</protein>
<accession>A0A2T4JPT0</accession>
<name>A0A2T4JPT0_9RHOB</name>
<dbReference type="Pfam" id="PF11367">
    <property type="entry name" value="Tail_completion_gp17"/>
    <property type="match status" value="1"/>
</dbReference>
<dbReference type="EMBL" id="PZKG01000167">
    <property type="protein sequence ID" value="PTE19876.1"/>
    <property type="molecule type" value="Genomic_DNA"/>
</dbReference>
<reference evidence="1 2" key="1">
    <citation type="submission" date="2018-03" db="EMBL/GenBank/DDBJ databases">
        <title>Cereibacter changlensis.</title>
        <authorList>
            <person name="Meyer T.E."/>
            <person name="Miller S."/>
            <person name="Lodha T."/>
            <person name="Gandham S."/>
            <person name="Chintalapati S."/>
            <person name="Chintalapati V.R."/>
        </authorList>
    </citation>
    <scope>NUCLEOTIDE SEQUENCE [LARGE SCALE GENOMIC DNA]</scope>
    <source>
        <strain evidence="1 2">JA139</strain>
    </source>
</reference>
<evidence type="ECO:0000313" key="1">
    <source>
        <dbReference type="EMBL" id="PTE19876.1"/>
    </source>
</evidence>
<gene>
    <name evidence="1" type="ORF">C5F48_20545</name>
</gene>
<keyword evidence="2" id="KW-1185">Reference proteome</keyword>
<dbReference type="InterPro" id="IPR053745">
    <property type="entry name" value="Viral_Tail_Comp_sf"/>
</dbReference>
<dbReference type="RefSeq" id="WP_107665654.1">
    <property type="nucleotide sequence ID" value="NZ_PZKG01000167.1"/>
</dbReference>